<evidence type="ECO:0000313" key="3">
    <source>
        <dbReference type="Proteomes" id="UP000831479"/>
    </source>
</evidence>
<proteinExistence type="predicted"/>
<dbReference type="Pfam" id="PF13455">
    <property type="entry name" value="MUG113"/>
    <property type="match status" value="1"/>
</dbReference>
<dbReference type="Proteomes" id="UP000831479">
    <property type="component" value="Segment"/>
</dbReference>
<evidence type="ECO:0000259" key="1">
    <source>
        <dbReference type="PROSITE" id="PS51750"/>
    </source>
</evidence>
<reference evidence="2" key="1">
    <citation type="journal article" date="2019" name="Genomics">
        <title>Genome sequence analysis and organization of the Hyphantria cunea granulovirus (HycuGV-Hc1) from Turkey.</title>
        <authorList>
            <person name="Gencer D."/>
            <person name="Bayramoglu Z."/>
            <person name="Nalcacioglu R."/>
            <person name="Demirbag Z."/>
            <person name="Demir I."/>
        </authorList>
    </citation>
    <scope>NUCLEOTIDE SEQUENCE</scope>
    <source>
        <strain evidence="2">Hc1</strain>
    </source>
</reference>
<organism evidence="2 3">
    <name type="scientific">Hyphantria cunea granulovirus</name>
    <dbReference type="NCBI Taxonomy" id="307448"/>
    <lineage>
        <taxon>Viruses</taxon>
        <taxon>Viruses incertae sedis</taxon>
        <taxon>Naldaviricetes</taxon>
        <taxon>Lefavirales</taxon>
        <taxon>Baculoviridae</taxon>
        <taxon>Betabaculovirus</taxon>
        <taxon>Betabaculovirus hycuneae</taxon>
    </lineage>
</organism>
<dbReference type="InterPro" id="IPR003497">
    <property type="entry name" value="BRO_N_domain"/>
</dbReference>
<gene>
    <name evidence="2" type="ORF">HycuGV_00118</name>
</gene>
<name>A0AAF1D2B4_9BBAC</name>
<sequence length="231" mass="27132">MALHRVNFADRAIEVYSVIKNDERWYLTNPFMRVLNVKNIFDQIVSRTNQKCLEELNVSAPFLHPKTKLINDRGLQEMVWCSPSQYAREFKHYVVNVVFPSLYLNPIKDFEQWREEEENARTMAIVSSSQTKPAAGFFIIATNDILKRSGFYKIFCTQDVDSTLEDLNVASPYDFWIVYRVYSDNCEELKNVVHKNFALHKIKRDFYILNKHRLDDLIDCLLNNGGDDSDE</sequence>
<evidence type="ECO:0000313" key="2">
    <source>
        <dbReference type="EMBL" id="QBQ01671.1"/>
    </source>
</evidence>
<protein>
    <submittedName>
        <fullName evidence="2">Bro-g</fullName>
    </submittedName>
</protein>
<feature type="domain" description="Bro-N" evidence="1">
    <location>
        <begin position="1"/>
        <end position="106"/>
    </location>
</feature>
<dbReference type="Pfam" id="PF02498">
    <property type="entry name" value="Bro-N"/>
    <property type="match status" value="1"/>
</dbReference>
<accession>A0AAF1D2B4</accession>
<dbReference type="EMBL" id="MH923363">
    <property type="protein sequence ID" value="QBQ01671.1"/>
    <property type="molecule type" value="Genomic_DNA"/>
</dbReference>
<dbReference type="PROSITE" id="PS51750">
    <property type="entry name" value="BRO_N"/>
    <property type="match status" value="1"/>
</dbReference>
<keyword evidence="3" id="KW-1185">Reference proteome</keyword>